<dbReference type="SMART" id="SM00906">
    <property type="entry name" value="Fungal_trans"/>
    <property type="match status" value="1"/>
</dbReference>
<gene>
    <name evidence="8" type="ORF">PV11_00033</name>
</gene>
<evidence type="ECO:0000256" key="1">
    <source>
        <dbReference type="ARBA" id="ARBA00004123"/>
    </source>
</evidence>
<organism evidence="8 9">
    <name type="scientific">Exophiala sideris</name>
    <dbReference type="NCBI Taxonomy" id="1016849"/>
    <lineage>
        <taxon>Eukaryota</taxon>
        <taxon>Fungi</taxon>
        <taxon>Dikarya</taxon>
        <taxon>Ascomycota</taxon>
        <taxon>Pezizomycotina</taxon>
        <taxon>Eurotiomycetes</taxon>
        <taxon>Chaetothyriomycetidae</taxon>
        <taxon>Chaetothyriales</taxon>
        <taxon>Herpotrichiellaceae</taxon>
        <taxon>Exophiala</taxon>
    </lineage>
</organism>
<evidence type="ECO:0000256" key="5">
    <source>
        <dbReference type="ARBA" id="ARBA00023242"/>
    </source>
</evidence>
<feature type="region of interest" description="Disordered" evidence="6">
    <location>
        <begin position="114"/>
        <end position="141"/>
    </location>
</feature>
<sequence length="715" mass="79819">MAFTPGVPLQASRGESAMELDTVQTMQLAHNIPPLTRACEECKRSESLVLSEIRQTVLVTWSDQNAHHAHELRSHAYIPPNGSLQDPEAIQTIAKRGAKTVNYLMEIITKGENLQDQSTRRESFTSSFSGPSKDNASWSFPGASTDWDATKSISEHNSTSTVSTLEQADLSTLENPFGGDMFEPDLSLWNDDYGPVLDLEFPASLQPVDQNSYYQEPIASLAPVPSPSGVAESQASLSEPGICAISQPPVFSLLEPPAIVDQLVDVFFDKVHGPLPIFDRARMHALLNLSPGQSETRYQNLSFHVAFILNGMLSLAARFSTASYFGGKIPRERGDVFATRAKQMYRKFVPENHNLPRNLAYLQGCILLAFYSLSSIPESFGWLLTGDCIRLAYELELDKTDADIAKDLRPRFEDRITSEDWICREEKRRAWWSVWELDSFLSTLSNRPYAIDQRQMRVLLPAPDANWESGSPLSSSFLASDASQIWKSLQGCPNQDERAWFLVAKALMLQVHTAWKRQVTSSQGVADLDSALSCFSLLLPLEFQLDAGLITFDKSSFRQSNWIIATYILLQSSQTMMFLMHEKMAQAQHPPSSTGFDFSTPRNEKWLARCRHCTSNVCAAVQSWPPQYIPLCSPFMVVSLVGPSAMHLRKDVQSGDSHMEKEMLELAISHVAKYWQIGLLMSNVAKALKLAEPNQDPSVSLDTADVIKRITTILP</sequence>
<dbReference type="OrthoDB" id="3862662at2759"/>
<dbReference type="Proteomes" id="UP000053599">
    <property type="component" value="Unassembled WGS sequence"/>
</dbReference>
<dbReference type="CDD" id="cd12148">
    <property type="entry name" value="fungal_TF_MHR"/>
    <property type="match status" value="1"/>
</dbReference>
<dbReference type="GO" id="GO:0003677">
    <property type="term" value="F:DNA binding"/>
    <property type="evidence" value="ECO:0007669"/>
    <property type="project" value="InterPro"/>
</dbReference>
<protein>
    <recommendedName>
        <fullName evidence="7">Xylanolytic transcriptional activator regulatory domain-containing protein</fullName>
    </recommendedName>
</protein>
<dbReference type="PANTHER" id="PTHR47338:SF5">
    <property type="entry name" value="ZN(II)2CYS6 TRANSCRIPTION FACTOR (EUROFUNG)"/>
    <property type="match status" value="1"/>
</dbReference>
<keyword evidence="3" id="KW-0805">Transcription regulation</keyword>
<dbReference type="HOGENOM" id="CLU_011017_2_2_1"/>
<dbReference type="PANTHER" id="PTHR47338">
    <property type="entry name" value="ZN(II)2CYS6 TRANSCRIPTION FACTOR (EUROFUNG)-RELATED"/>
    <property type="match status" value="1"/>
</dbReference>
<evidence type="ECO:0000256" key="4">
    <source>
        <dbReference type="ARBA" id="ARBA00023163"/>
    </source>
</evidence>
<dbReference type="GO" id="GO:0005634">
    <property type="term" value="C:nucleus"/>
    <property type="evidence" value="ECO:0007669"/>
    <property type="project" value="UniProtKB-SubCell"/>
</dbReference>
<evidence type="ECO:0000313" key="8">
    <source>
        <dbReference type="EMBL" id="KIV84243.1"/>
    </source>
</evidence>
<evidence type="ECO:0000256" key="6">
    <source>
        <dbReference type="SAM" id="MobiDB-lite"/>
    </source>
</evidence>
<evidence type="ECO:0000256" key="3">
    <source>
        <dbReference type="ARBA" id="ARBA00023015"/>
    </source>
</evidence>
<reference evidence="8 9" key="1">
    <citation type="submission" date="2015-01" db="EMBL/GenBank/DDBJ databases">
        <title>The Genome Sequence of Exophiala sideris CBS121828.</title>
        <authorList>
            <consortium name="The Broad Institute Genomics Platform"/>
            <person name="Cuomo C."/>
            <person name="de Hoog S."/>
            <person name="Gorbushina A."/>
            <person name="Stielow B."/>
            <person name="Teixiera M."/>
            <person name="Abouelleil A."/>
            <person name="Chapman S.B."/>
            <person name="Priest M."/>
            <person name="Young S.K."/>
            <person name="Wortman J."/>
            <person name="Nusbaum C."/>
            <person name="Birren B."/>
        </authorList>
    </citation>
    <scope>NUCLEOTIDE SEQUENCE [LARGE SCALE GENOMIC DNA]</scope>
    <source>
        <strain evidence="8 9">CBS 121828</strain>
    </source>
</reference>
<evidence type="ECO:0000313" key="9">
    <source>
        <dbReference type="Proteomes" id="UP000053599"/>
    </source>
</evidence>
<dbReference type="GO" id="GO:0000981">
    <property type="term" value="F:DNA-binding transcription factor activity, RNA polymerase II-specific"/>
    <property type="evidence" value="ECO:0007669"/>
    <property type="project" value="InterPro"/>
</dbReference>
<feature type="domain" description="Xylanolytic transcriptional activator regulatory" evidence="7">
    <location>
        <begin position="381"/>
        <end position="467"/>
    </location>
</feature>
<dbReference type="GO" id="GO:0008270">
    <property type="term" value="F:zinc ion binding"/>
    <property type="evidence" value="ECO:0007669"/>
    <property type="project" value="InterPro"/>
</dbReference>
<keyword evidence="5" id="KW-0539">Nucleus</keyword>
<dbReference type="EMBL" id="KN846951">
    <property type="protein sequence ID" value="KIV84243.1"/>
    <property type="molecule type" value="Genomic_DNA"/>
</dbReference>
<keyword evidence="2" id="KW-0479">Metal-binding</keyword>
<dbReference type="GO" id="GO:0006351">
    <property type="term" value="P:DNA-templated transcription"/>
    <property type="evidence" value="ECO:0007669"/>
    <property type="project" value="InterPro"/>
</dbReference>
<keyword evidence="4" id="KW-0804">Transcription</keyword>
<evidence type="ECO:0000259" key="7">
    <source>
        <dbReference type="SMART" id="SM00906"/>
    </source>
</evidence>
<dbReference type="Pfam" id="PF04082">
    <property type="entry name" value="Fungal_trans"/>
    <property type="match status" value="1"/>
</dbReference>
<accession>A0A0D1ZBV3</accession>
<dbReference type="AlphaFoldDB" id="A0A0D1ZBV3"/>
<dbReference type="InterPro" id="IPR050815">
    <property type="entry name" value="TF_fung"/>
</dbReference>
<name>A0A0D1ZBV3_9EURO</name>
<dbReference type="InterPro" id="IPR007219">
    <property type="entry name" value="XnlR_reg_dom"/>
</dbReference>
<comment type="subcellular location">
    <subcellularLocation>
        <location evidence="1">Nucleus</location>
    </subcellularLocation>
</comment>
<proteinExistence type="predicted"/>
<evidence type="ECO:0000256" key="2">
    <source>
        <dbReference type="ARBA" id="ARBA00022723"/>
    </source>
</evidence>